<dbReference type="Proteomes" id="UP000309340">
    <property type="component" value="Unassembled WGS sequence"/>
</dbReference>
<feature type="transmembrane region" description="Helical" evidence="1">
    <location>
        <begin position="170"/>
        <end position="194"/>
    </location>
</feature>
<feature type="transmembrane region" description="Helical" evidence="1">
    <location>
        <begin position="488"/>
        <end position="507"/>
    </location>
</feature>
<gene>
    <name evidence="2" type="ORF">B0A55_06915</name>
</gene>
<feature type="transmembrane region" description="Helical" evidence="1">
    <location>
        <begin position="296"/>
        <end position="320"/>
    </location>
</feature>
<dbReference type="STRING" id="329884.A0A4U0X9J2"/>
<dbReference type="AlphaFoldDB" id="A0A4U0X9J2"/>
<protein>
    <submittedName>
        <fullName evidence="2">Uncharacterized protein</fullName>
    </submittedName>
</protein>
<sequence>MAYPLNCTSDPNAIVTADSDILGPGVLAAFFATAFITLVAVLFAYVTDALDDDLLNELDRKVIADLSRLYSWRPKRPAQPNATSSESDAEASKELRKEAIAQFILALSDQQLVTGLAILIAAVSEPDRLTGYEFGVVLSLAWFSSITHLATLDALRSKLGSLRRLRDARVAGMLAVLVLLIYTLVISTVAEYTVPVGCLFRPSNGAYGWGFCSVTRYTSVGLVLALIIIQYAIRLQDLYTGERDATYFISWTAWKLRRQHDSTVPPAEQLAEHRAALRLQNVNRIRYRTSRRWLKALYLLSGSYLSTLSGLAFSFSYGLMQIVSYRWLYAPTLPPGTNRIGFGQLVTLLLLCLPFLTARESYHDYRARKHDEKTSKVEEAASSQDSTYASTIASFRTCVQGHLSRDQLGDDTLDHDQLDDDILDQEVDLLYDRQLPTMQKYFRKEARTAIEEASGVHLPEMLQRKRQIVNSCKAISSFRKDISTPRTALLFGATLILWLAIGIALNFDDWRAVLAACAMLCLLGSSGLALTIFVAVGPVRKEHVGEIGRAGGAVREGGQVTSSEMERSETGARTPLSAQVGAVVDEDDVHSKMGSCVRIEFA</sequence>
<feature type="transmembrane region" description="Helical" evidence="1">
    <location>
        <begin position="214"/>
        <end position="233"/>
    </location>
</feature>
<keyword evidence="1" id="KW-0472">Membrane</keyword>
<comment type="caution">
    <text evidence="2">The sequence shown here is derived from an EMBL/GenBank/DDBJ whole genome shotgun (WGS) entry which is preliminary data.</text>
</comment>
<feature type="transmembrane region" description="Helical" evidence="1">
    <location>
        <begin position="26"/>
        <end position="46"/>
    </location>
</feature>
<keyword evidence="3" id="KW-1185">Reference proteome</keyword>
<feature type="transmembrane region" description="Helical" evidence="1">
    <location>
        <begin position="513"/>
        <end position="536"/>
    </location>
</feature>
<evidence type="ECO:0000256" key="1">
    <source>
        <dbReference type="SAM" id="Phobius"/>
    </source>
</evidence>
<dbReference type="PANTHER" id="PTHR37577">
    <property type="entry name" value="INTEGRAL MEMBRANE PROTEIN"/>
    <property type="match status" value="1"/>
</dbReference>
<accession>A0A4U0X9J2</accession>
<organism evidence="2 3">
    <name type="scientific">Friedmanniomyces simplex</name>
    <dbReference type="NCBI Taxonomy" id="329884"/>
    <lineage>
        <taxon>Eukaryota</taxon>
        <taxon>Fungi</taxon>
        <taxon>Dikarya</taxon>
        <taxon>Ascomycota</taxon>
        <taxon>Pezizomycotina</taxon>
        <taxon>Dothideomycetes</taxon>
        <taxon>Dothideomycetidae</taxon>
        <taxon>Mycosphaerellales</taxon>
        <taxon>Teratosphaeriaceae</taxon>
        <taxon>Friedmanniomyces</taxon>
    </lineage>
</organism>
<dbReference type="OrthoDB" id="5427664at2759"/>
<evidence type="ECO:0000313" key="2">
    <source>
        <dbReference type="EMBL" id="TKA71813.1"/>
    </source>
</evidence>
<dbReference type="PANTHER" id="PTHR37577:SF1">
    <property type="entry name" value="INTEGRAL MEMBRANE PROTEIN"/>
    <property type="match status" value="1"/>
</dbReference>
<name>A0A4U0X9J2_9PEZI</name>
<evidence type="ECO:0000313" key="3">
    <source>
        <dbReference type="Proteomes" id="UP000309340"/>
    </source>
</evidence>
<keyword evidence="1" id="KW-1133">Transmembrane helix</keyword>
<reference evidence="2 3" key="1">
    <citation type="submission" date="2017-03" db="EMBL/GenBank/DDBJ databases">
        <title>Genomes of endolithic fungi from Antarctica.</title>
        <authorList>
            <person name="Coleine C."/>
            <person name="Masonjones S."/>
            <person name="Stajich J.E."/>
        </authorList>
    </citation>
    <scope>NUCLEOTIDE SEQUENCE [LARGE SCALE GENOMIC DNA]</scope>
    <source>
        <strain evidence="2 3">CCFEE 5184</strain>
    </source>
</reference>
<feature type="transmembrane region" description="Helical" evidence="1">
    <location>
        <begin position="340"/>
        <end position="358"/>
    </location>
</feature>
<dbReference type="InterPro" id="IPR053018">
    <property type="entry name" value="Elsinochrome_Biosynth-Asso"/>
</dbReference>
<dbReference type="EMBL" id="NAJQ01000335">
    <property type="protein sequence ID" value="TKA71813.1"/>
    <property type="molecule type" value="Genomic_DNA"/>
</dbReference>
<keyword evidence="1" id="KW-0812">Transmembrane</keyword>
<proteinExistence type="predicted"/>